<organism evidence="2 3">
    <name type="scientific">Saitoella complicata (strain BCRC 22490 / CBS 7301 / JCM 7358 / NBRC 10748 / NRRL Y-17804)</name>
    <dbReference type="NCBI Taxonomy" id="698492"/>
    <lineage>
        <taxon>Eukaryota</taxon>
        <taxon>Fungi</taxon>
        <taxon>Dikarya</taxon>
        <taxon>Ascomycota</taxon>
        <taxon>Taphrinomycotina</taxon>
        <taxon>Taphrinomycotina incertae sedis</taxon>
        <taxon>Saitoella</taxon>
    </lineage>
</organism>
<feature type="transmembrane region" description="Helical" evidence="1">
    <location>
        <begin position="12"/>
        <end position="33"/>
    </location>
</feature>
<evidence type="ECO:0000313" key="2">
    <source>
        <dbReference type="EMBL" id="GAO49564.1"/>
    </source>
</evidence>
<keyword evidence="3" id="KW-1185">Reference proteome</keyword>
<evidence type="ECO:0000313" key="3">
    <source>
        <dbReference type="Proteomes" id="UP000033140"/>
    </source>
</evidence>
<proteinExistence type="predicted"/>
<keyword evidence="1" id="KW-0472">Membrane</keyword>
<dbReference type="Proteomes" id="UP000033140">
    <property type="component" value="Unassembled WGS sequence"/>
</dbReference>
<sequence>MMSEVLCTIYTSYVGMSLWFCLSLSTLIFRYCLLKHLDTSKSRLSYLWPRVPEEEDAMEYLSNVISLCFFVSFTPPSLHSFHAYVCVEFSEIVRVHEGEVRVRRRRREKIVFGYIT</sequence>
<accession>A0A0E9NI90</accession>
<evidence type="ECO:0000256" key="1">
    <source>
        <dbReference type="SAM" id="Phobius"/>
    </source>
</evidence>
<protein>
    <submittedName>
        <fullName evidence="2">Uncharacterized protein</fullName>
    </submittedName>
</protein>
<keyword evidence="1" id="KW-0812">Transmembrane</keyword>
<name>A0A0E9NI90_SAICN</name>
<comment type="caution">
    <text evidence="2">The sequence shown here is derived from an EMBL/GenBank/DDBJ whole genome shotgun (WGS) entry which is preliminary data.</text>
</comment>
<dbReference type="EMBL" id="BACD03000023">
    <property type="protein sequence ID" value="GAO49564.1"/>
    <property type="molecule type" value="Genomic_DNA"/>
</dbReference>
<reference evidence="2 3" key="3">
    <citation type="journal article" date="2015" name="Genome Announc.">
        <title>Draft Genome Sequence of the Archiascomycetous Yeast Saitoella complicata.</title>
        <authorList>
            <person name="Yamauchi K."/>
            <person name="Kondo S."/>
            <person name="Hamamoto M."/>
            <person name="Takahashi Y."/>
            <person name="Ogura Y."/>
            <person name="Hayashi T."/>
            <person name="Nishida H."/>
        </authorList>
    </citation>
    <scope>NUCLEOTIDE SEQUENCE [LARGE SCALE GENOMIC DNA]</scope>
    <source>
        <strain evidence="2 3">NRRL Y-17804</strain>
    </source>
</reference>
<dbReference type="AlphaFoldDB" id="A0A0E9NI90"/>
<reference evidence="2 3" key="2">
    <citation type="journal article" date="2014" name="J. Gen. Appl. Microbiol.">
        <title>The early diverging ascomycetous budding yeast Saitoella complicata has three histone deacetylases belonging to the Clr6, Hos2, and Rpd3 lineages.</title>
        <authorList>
            <person name="Nishida H."/>
            <person name="Matsumoto T."/>
            <person name="Kondo S."/>
            <person name="Hamamoto M."/>
            <person name="Yoshikawa H."/>
        </authorList>
    </citation>
    <scope>NUCLEOTIDE SEQUENCE [LARGE SCALE GENOMIC DNA]</scope>
    <source>
        <strain evidence="2 3">NRRL Y-17804</strain>
    </source>
</reference>
<keyword evidence="1" id="KW-1133">Transmembrane helix</keyword>
<reference evidence="2 3" key="1">
    <citation type="journal article" date="2011" name="J. Gen. Appl. Microbiol.">
        <title>Draft genome sequencing of the enigmatic yeast Saitoella complicata.</title>
        <authorList>
            <person name="Nishida H."/>
            <person name="Hamamoto M."/>
            <person name="Sugiyama J."/>
        </authorList>
    </citation>
    <scope>NUCLEOTIDE SEQUENCE [LARGE SCALE GENOMIC DNA]</scope>
    <source>
        <strain evidence="2 3">NRRL Y-17804</strain>
    </source>
</reference>
<gene>
    <name evidence="2" type="ORF">G7K_3713-t1</name>
</gene>